<evidence type="ECO:0000256" key="3">
    <source>
        <dbReference type="ARBA" id="ARBA00022679"/>
    </source>
</evidence>
<feature type="domain" description="HECT" evidence="6">
    <location>
        <begin position="1"/>
        <end position="203"/>
    </location>
</feature>
<comment type="caution">
    <text evidence="7">The sequence shown here is derived from an EMBL/GenBank/DDBJ whole genome shotgun (WGS) entry which is preliminary data.</text>
</comment>
<dbReference type="EC" id="2.3.2.26" evidence="2"/>
<evidence type="ECO:0000256" key="5">
    <source>
        <dbReference type="PROSITE-ProRule" id="PRU00104"/>
    </source>
</evidence>
<evidence type="ECO:0000259" key="6">
    <source>
        <dbReference type="PROSITE" id="PS50237"/>
    </source>
</evidence>
<dbReference type="AlphaFoldDB" id="A0A1B7TAR5"/>
<dbReference type="EMBL" id="LXPE01000042">
    <property type="protein sequence ID" value="OBA25813.1"/>
    <property type="molecule type" value="Genomic_DNA"/>
</dbReference>
<dbReference type="GO" id="GO:0061630">
    <property type="term" value="F:ubiquitin protein ligase activity"/>
    <property type="evidence" value="ECO:0007669"/>
    <property type="project" value="UniProtKB-EC"/>
</dbReference>
<dbReference type="PANTHER" id="PTHR45700:SF2">
    <property type="entry name" value="UBIQUITIN-PROTEIN LIGASE E3C"/>
    <property type="match status" value="1"/>
</dbReference>
<dbReference type="Gene3D" id="3.30.2160.10">
    <property type="entry name" value="Hect, E3 ligase catalytic domain"/>
    <property type="match status" value="1"/>
</dbReference>
<dbReference type="Pfam" id="PF00632">
    <property type="entry name" value="HECT"/>
    <property type="match status" value="1"/>
</dbReference>
<dbReference type="Gene3D" id="3.30.2410.10">
    <property type="entry name" value="Hect, E3 ligase catalytic domain"/>
    <property type="match status" value="1"/>
</dbReference>
<protein>
    <recommendedName>
        <fullName evidence="2">HECT-type E3 ubiquitin transferase</fullName>
        <ecNumber evidence="2">2.3.2.26</ecNumber>
    </recommendedName>
</protein>
<proteinExistence type="predicted"/>
<dbReference type="SMART" id="SM00119">
    <property type="entry name" value="HECTc"/>
    <property type="match status" value="1"/>
</dbReference>
<evidence type="ECO:0000256" key="1">
    <source>
        <dbReference type="ARBA" id="ARBA00000885"/>
    </source>
</evidence>
<dbReference type="GO" id="GO:0000209">
    <property type="term" value="P:protein polyubiquitination"/>
    <property type="evidence" value="ECO:0007669"/>
    <property type="project" value="InterPro"/>
</dbReference>
<dbReference type="PANTHER" id="PTHR45700">
    <property type="entry name" value="UBIQUITIN-PROTEIN LIGASE E3C"/>
    <property type="match status" value="1"/>
</dbReference>
<evidence type="ECO:0000313" key="7">
    <source>
        <dbReference type="EMBL" id="OBA25813.1"/>
    </source>
</evidence>
<dbReference type="SUPFAM" id="SSF56204">
    <property type="entry name" value="Hect, E3 ligase catalytic domain"/>
    <property type="match status" value="1"/>
</dbReference>
<dbReference type="InterPro" id="IPR035983">
    <property type="entry name" value="Hect_E3_ubiquitin_ligase"/>
</dbReference>
<dbReference type="PROSITE" id="PS50237">
    <property type="entry name" value="HECT"/>
    <property type="match status" value="1"/>
</dbReference>
<dbReference type="InterPro" id="IPR044611">
    <property type="entry name" value="E3A/B/C-like"/>
</dbReference>
<comment type="catalytic activity">
    <reaction evidence="1">
        <text>S-ubiquitinyl-[E2 ubiquitin-conjugating enzyme]-L-cysteine + [acceptor protein]-L-lysine = [E2 ubiquitin-conjugating enzyme]-L-cysteine + N(6)-ubiquitinyl-[acceptor protein]-L-lysine.</text>
        <dbReference type="EC" id="2.3.2.26"/>
    </reaction>
</comment>
<accession>A0A1B7TAR5</accession>
<dbReference type="Proteomes" id="UP000092321">
    <property type="component" value="Unassembled WGS sequence"/>
</dbReference>
<organism evidence="7 8">
    <name type="scientific">Hanseniaspora valbyensis NRRL Y-1626</name>
    <dbReference type="NCBI Taxonomy" id="766949"/>
    <lineage>
        <taxon>Eukaryota</taxon>
        <taxon>Fungi</taxon>
        <taxon>Dikarya</taxon>
        <taxon>Ascomycota</taxon>
        <taxon>Saccharomycotina</taxon>
        <taxon>Saccharomycetes</taxon>
        <taxon>Saccharomycodales</taxon>
        <taxon>Saccharomycodaceae</taxon>
        <taxon>Hanseniaspora</taxon>
    </lineage>
</organism>
<evidence type="ECO:0000256" key="2">
    <source>
        <dbReference type="ARBA" id="ARBA00012485"/>
    </source>
</evidence>
<keyword evidence="8" id="KW-1185">Reference proteome</keyword>
<sequence length="203" mass="23502">MEYEGIELVPNGNEIPVTYENLHFYIKKITDFKLNNKGLDKFMEYFVKGFKLVVQDEFMLMVLSTFIFNEGKDISLIVNGDSLEKFPIDDFISNLKLQGYNEDDKTIKDLIYILKNDFTNDQLIKFFHFITSLRAPPFNGFSSLNPLICITKITDPDFIDSKHHLPSSSTCFNLLRLPDYKNKDILFKKLTIAIEDKGGFNLA</sequence>
<gene>
    <name evidence="7" type="ORF">HANVADRAFT_26331</name>
</gene>
<keyword evidence="4 5" id="KW-0833">Ubl conjugation pathway</keyword>
<reference evidence="8" key="1">
    <citation type="journal article" date="2016" name="Proc. Natl. Acad. Sci. U.S.A.">
        <title>Comparative genomics of biotechnologically important yeasts.</title>
        <authorList>
            <person name="Riley R."/>
            <person name="Haridas S."/>
            <person name="Wolfe K.H."/>
            <person name="Lopes M.R."/>
            <person name="Hittinger C.T."/>
            <person name="Goeker M."/>
            <person name="Salamov A.A."/>
            <person name="Wisecaver J.H."/>
            <person name="Long T.M."/>
            <person name="Calvey C.H."/>
            <person name="Aerts A.L."/>
            <person name="Barry K.W."/>
            <person name="Choi C."/>
            <person name="Clum A."/>
            <person name="Coughlan A.Y."/>
            <person name="Deshpande S."/>
            <person name="Douglass A.P."/>
            <person name="Hanson S.J."/>
            <person name="Klenk H.-P."/>
            <person name="LaButti K.M."/>
            <person name="Lapidus A."/>
            <person name="Lindquist E.A."/>
            <person name="Lipzen A.M."/>
            <person name="Meier-Kolthoff J.P."/>
            <person name="Ohm R.A."/>
            <person name="Otillar R.P."/>
            <person name="Pangilinan J.L."/>
            <person name="Peng Y."/>
            <person name="Rokas A."/>
            <person name="Rosa C.A."/>
            <person name="Scheuner C."/>
            <person name="Sibirny A.A."/>
            <person name="Slot J.C."/>
            <person name="Stielow J.B."/>
            <person name="Sun H."/>
            <person name="Kurtzman C.P."/>
            <person name="Blackwell M."/>
            <person name="Grigoriev I.V."/>
            <person name="Jeffries T.W."/>
        </authorList>
    </citation>
    <scope>NUCLEOTIDE SEQUENCE [LARGE SCALE GENOMIC DNA]</scope>
    <source>
        <strain evidence="8">NRRL Y-1626</strain>
    </source>
</reference>
<dbReference type="GO" id="GO:0006511">
    <property type="term" value="P:ubiquitin-dependent protein catabolic process"/>
    <property type="evidence" value="ECO:0007669"/>
    <property type="project" value="TreeGrafter"/>
</dbReference>
<keyword evidence="3" id="KW-0808">Transferase</keyword>
<dbReference type="OrthoDB" id="3972509at2759"/>
<evidence type="ECO:0000313" key="8">
    <source>
        <dbReference type="Proteomes" id="UP000092321"/>
    </source>
</evidence>
<evidence type="ECO:0000256" key="4">
    <source>
        <dbReference type="ARBA" id="ARBA00022786"/>
    </source>
</evidence>
<feature type="active site" description="Glycyl thioester intermediate" evidence="5">
    <location>
        <position position="171"/>
    </location>
</feature>
<name>A0A1B7TAR5_9ASCO</name>
<dbReference type="InterPro" id="IPR000569">
    <property type="entry name" value="HECT_dom"/>
</dbReference>